<accession>A0A369PTK5</accession>
<evidence type="ECO:0000256" key="5">
    <source>
        <dbReference type="SAM" id="Phobius"/>
    </source>
</evidence>
<evidence type="ECO:0000256" key="4">
    <source>
        <dbReference type="ARBA" id="ARBA00023136"/>
    </source>
</evidence>
<dbReference type="Pfam" id="PF04932">
    <property type="entry name" value="Wzy_C"/>
    <property type="match status" value="1"/>
</dbReference>
<feature type="transmembrane region" description="Helical" evidence="5">
    <location>
        <begin position="288"/>
        <end position="304"/>
    </location>
</feature>
<feature type="transmembrane region" description="Helical" evidence="5">
    <location>
        <begin position="244"/>
        <end position="261"/>
    </location>
</feature>
<feature type="transmembrane region" description="Helical" evidence="5">
    <location>
        <begin position="267"/>
        <end position="283"/>
    </location>
</feature>
<dbReference type="InterPro" id="IPR007016">
    <property type="entry name" value="O-antigen_ligase-rel_domated"/>
</dbReference>
<evidence type="ECO:0000259" key="6">
    <source>
        <dbReference type="Pfam" id="PF04932"/>
    </source>
</evidence>
<dbReference type="GO" id="GO:0016020">
    <property type="term" value="C:membrane"/>
    <property type="evidence" value="ECO:0007669"/>
    <property type="project" value="UniProtKB-SubCell"/>
</dbReference>
<feature type="transmembrane region" description="Helical" evidence="5">
    <location>
        <begin position="394"/>
        <end position="414"/>
    </location>
</feature>
<feature type="transmembrane region" description="Helical" evidence="5">
    <location>
        <begin position="158"/>
        <end position="177"/>
    </location>
</feature>
<dbReference type="PANTHER" id="PTHR37422">
    <property type="entry name" value="TEICHURONIC ACID BIOSYNTHESIS PROTEIN TUAE"/>
    <property type="match status" value="1"/>
</dbReference>
<keyword evidence="3 5" id="KW-1133">Transmembrane helix</keyword>
<feature type="transmembrane region" description="Helical" evidence="5">
    <location>
        <begin position="458"/>
        <end position="477"/>
    </location>
</feature>
<dbReference type="EMBL" id="QPKV01000015">
    <property type="protein sequence ID" value="RDC54297.1"/>
    <property type="molecule type" value="Genomic_DNA"/>
</dbReference>
<keyword evidence="8" id="KW-1185">Reference proteome</keyword>
<comment type="caution">
    <text evidence="7">The sequence shown here is derived from an EMBL/GenBank/DDBJ whole genome shotgun (WGS) entry which is preliminary data.</text>
</comment>
<evidence type="ECO:0000313" key="7">
    <source>
        <dbReference type="EMBL" id="RDC54297.1"/>
    </source>
</evidence>
<reference evidence="7 8" key="1">
    <citation type="submission" date="2018-07" db="EMBL/GenBank/DDBJ databases">
        <title>Pedobacter sp. nov., isolated from soil.</title>
        <authorList>
            <person name="Zhou L.Y."/>
            <person name="Du Z.J."/>
        </authorList>
    </citation>
    <scope>NUCLEOTIDE SEQUENCE [LARGE SCALE GENOMIC DNA]</scope>
    <source>
        <strain evidence="7 8">JDX94</strain>
    </source>
</reference>
<dbReference type="Proteomes" id="UP000253961">
    <property type="component" value="Unassembled WGS sequence"/>
</dbReference>
<feature type="domain" description="O-antigen ligase-related" evidence="6">
    <location>
        <begin position="252"/>
        <end position="406"/>
    </location>
</feature>
<sequence>MEAKLGPTPLILIKIAAAVIIGPFTYSIYALPVTIIAMVSLIFLFFISLYQRNYFSFLMQLFICNHFTYGYEIGGTFNLAASIALIAYLFLYGRSFFSETSFTKTTVFFIVIFCIIQVLSLANSSTPLSLLLSSAITLFNFFFLFYYSSKITLNQNHYIAIIEIIGVFFIYMFANALNQRYNFFFSPYEFFPNLGEDTVWELDIPRSAGTLGNFEFYAEYSISVIALCLPGILSGTFKKISNRFYIFTILVSSLGLFAIVLSGTRSSILLLPVLIVLAIVFLGKRIKIINIAGGIFGLFLLFIINESYKFFDFEVFSKRSEQVNMNSLSVKSIVSGKDMNRGDIFEYGFKKIERSGGFFGDGYFTKRTEYVVAHFDSPRTDDIPDYHNLYMSSVVLWGYFGAFVLLFLFFSTMIRGFSLYNKLRAYNHYLTDLLLGFNLLFLFLMINQFKIQFIRDANYFMLILLILVFYNSLIYLLSNTKIIYHTDSTDKL</sequence>
<evidence type="ECO:0000313" key="8">
    <source>
        <dbReference type="Proteomes" id="UP000253961"/>
    </source>
</evidence>
<proteinExistence type="predicted"/>
<feature type="transmembrane region" description="Helical" evidence="5">
    <location>
        <begin position="128"/>
        <end position="146"/>
    </location>
</feature>
<feature type="transmembrane region" description="Helical" evidence="5">
    <location>
        <begin position="426"/>
        <end position="446"/>
    </location>
</feature>
<name>A0A369PTK5_9SPHI</name>
<dbReference type="InterPro" id="IPR051533">
    <property type="entry name" value="WaaL-like"/>
</dbReference>
<feature type="transmembrane region" description="Helical" evidence="5">
    <location>
        <begin position="77"/>
        <end position="93"/>
    </location>
</feature>
<evidence type="ECO:0000256" key="3">
    <source>
        <dbReference type="ARBA" id="ARBA00022989"/>
    </source>
</evidence>
<comment type="subcellular location">
    <subcellularLocation>
        <location evidence="1">Membrane</location>
        <topology evidence="1">Multi-pass membrane protein</topology>
    </subcellularLocation>
</comment>
<protein>
    <recommendedName>
        <fullName evidence="6">O-antigen ligase-related domain-containing protein</fullName>
    </recommendedName>
</protein>
<dbReference type="AlphaFoldDB" id="A0A369PTK5"/>
<organism evidence="7 8">
    <name type="scientific">Pedobacter chinensis</name>
    <dbReference type="NCBI Taxonomy" id="2282421"/>
    <lineage>
        <taxon>Bacteria</taxon>
        <taxon>Pseudomonadati</taxon>
        <taxon>Bacteroidota</taxon>
        <taxon>Sphingobacteriia</taxon>
        <taxon>Sphingobacteriales</taxon>
        <taxon>Sphingobacteriaceae</taxon>
        <taxon>Pedobacter</taxon>
    </lineage>
</organism>
<evidence type="ECO:0000256" key="1">
    <source>
        <dbReference type="ARBA" id="ARBA00004141"/>
    </source>
</evidence>
<feature type="transmembrane region" description="Helical" evidence="5">
    <location>
        <begin position="105"/>
        <end position="122"/>
    </location>
</feature>
<keyword evidence="4 5" id="KW-0472">Membrane</keyword>
<gene>
    <name evidence="7" type="ORF">DU508_22685</name>
</gene>
<dbReference type="OrthoDB" id="925546at2"/>
<feature type="transmembrane region" description="Helical" evidence="5">
    <location>
        <begin position="28"/>
        <end position="47"/>
    </location>
</feature>
<evidence type="ECO:0000256" key="2">
    <source>
        <dbReference type="ARBA" id="ARBA00022692"/>
    </source>
</evidence>
<keyword evidence="2 5" id="KW-0812">Transmembrane</keyword>
<dbReference type="RefSeq" id="WP_115404956.1">
    <property type="nucleotide sequence ID" value="NZ_QPKV01000015.1"/>
</dbReference>
<dbReference type="PANTHER" id="PTHR37422:SF13">
    <property type="entry name" value="LIPOPOLYSACCHARIDE BIOSYNTHESIS PROTEIN PA4999-RELATED"/>
    <property type="match status" value="1"/>
</dbReference>